<evidence type="ECO:0000313" key="2">
    <source>
        <dbReference type="EMBL" id="SEF66952.1"/>
    </source>
</evidence>
<proteinExistence type="predicted"/>
<keyword evidence="1" id="KW-1133">Transmembrane helix</keyword>
<feature type="transmembrane region" description="Helical" evidence="1">
    <location>
        <begin position="20"/>
        <end position="42"/>
    </location>
</feature>
<feature type="transmembrane region" description="Helical" evidence="1">
    <location>
        <begin position="113"/>
        <end position="130"/>
    </location>
</feature>
<evidence type="ECO:0000313" key="3">
    <source>
        <dbReference type="Proteomes" id="UP000236728"/>
    </source>
</evidence>
<feature type="transmembrane region" description="Helical" evidence="1">
    <location>
        <begin position="90"/>
        <end position="107"/>
    </location>
</feature>
<protein>
    <recommendedName>
        <fullName evidence="4">DoxX family protein</fullName>
    </recommendedName>
</protein>
<sequence>MLETFERPATREQQFAYAVLRSFFGVCFWTHALILLFFGNGLPSVANHMMFALAETHLPSNLILLFGYSLPFIDFLIGGMLILGVSTMGAILLAFVYLCALIVNFALDVDYLSLLVALGTGCALAFLMVGHRRFDQPWHRLLIKRKSQL</sequence>
<dbReference type="AlphaFoldDB" id="A0A1H5TVR6"/>
<name>A0A1H5TVR6_9BACT</name>
<evidence type="ECO:0008006" key="4">
    <source>
        <dbReference type="Google" id="ProtNLM"/>
    </source>
</evidence>
<reference evidence="2 3" key="1">
    <citation type="submission" date="2016-10" db="EMBL/GenBank/DDBJ databases">
        <authorList>
            <person name="de Groot N.N."/>
        </authorList>
    </citation>
    <scope>NUCLEOTIDE SEQUENCE [LARGE SCALE GENOMIC DNA]</scope>
    <source>
        <strain evidence="2 3">DSM 22489</strain>
    </source>
</reference>
<dbReference type="EMBL" id="FNVA01000001">
    <property type="protein sequence ID" value="SEF66952.1"/>
    <property type="molecule type" value="Genomic_DNA"/>
</dbReference>
<dbReference type="RefSeq" id="WP_103931650.1">
    <property type="nucleotide sequence ID" value="NZ_FNVA01000001.1"/>
</dbReference>
<organism evidence="2 3">
    <name type="scientific">Bryocella elongata</name>
    <dbReference type="NCBI Taxonomy" id="863522"/>
    <lineage>
        <taxon>Bacteria</taxon>
        <taxon>Pseudomonadati</taxon>
        <taxon>Acidobacteriota</taxon>
        <taxon>Terriglobia</taxon>
        <taxon>Terriglobales</taxon>
        <taxon>Acidobacteriaceae</taxon>
        <taxon>Bryocella</taxon>
    </lineage>
</organism>
<keyword evidence="3" id="KW-1185">Reference proteome</keyword>
<accession>A0A1H5TVR6</accession>
<keyword evidence="1" id="KW-0472">Membrane</keyword>
<dbReference type="Proteomes" id="UP000236728">
    <property type="component" value="Unassembled WGS sequence"/>
</dbReference>
<evidence type="ECO:0000256" key="1">
    <source>
        <dbReference type="SAM" id="Phobius"/>
    </source>
</evidence>
<feature type="transmembrane region" description="Helical" evidence="1">
    <location>
        <begin position="62"/>
        <end position="83"/>
    </location>
</feature>
<gene>
    <name evidence="2" type="ORF">SAMN05421819_0760</name>
</gene>
<keyword evidence="1" id="KW-0812">Transmembrane</keyword>
<dbReference type="OrthoDB" id="4732370at2"/>